<protein>
    <submittedName>
        <fullName evidence="3">Acetate--CoA ligase family protein</fullName>
    </submittedName>
</protein>
<dbReference type="PANTHER" id="PTHR42793:SF1">
    <property type="entry name" value="PEPTIDYL-LYSINE N-ACETYLTRANSFERASE PATZ"/>
    <property type="match status" value="1"/>
</dbReference>
<dbReference type="GO" id="GO:0043758">
    <property type="term" value="F:acetate-CoA ligase (ADP-forming) activity"/>
    <property type="evidence" value="ECO:0007669"/>
    <property type="project" value="InterPro"/>
</dbReference>
<name>A0A934NA01_9BACT</name>
<reference evidence="3" key="1">
    <citation type="submission" date="2020-10" db="EMBL/GenBank/DDBJ databases">
        <title>Ca. Dormibacterota MAGs.</title>
        <authorList>
            <person name="Montgomery K."/>
        </authorList>
    </citation>
    <scope>NUCLEOTIDE SEQUENCE [LARGE SCALE GENOMIC DNA]</scope>
    <source>
        <strain evidence="3">SC8812_S17_10</strain>
    </source>
</reference>
<keyword evidence="1" id="KW-0067">ATP-binding</keyword>
<dbReference type="Pfam" id="PF13380">
    <property type="entry name" value="CoA_binding_2"/>
    <property type="match status" value="1"/>
</dbReference>
<dbReference type="InterPro" id="IPR036291">
    <property type="entry name" value="NAD(P)-bd_dom_sf"/>
</dbReference>
<dbReference type="Gene3D" id="3.30.470.20">
    <property type="entry name" value="ATP-grasp fold, B domain"/>
    <property type="match status" value="1"/>
</dbReference>
<dbReference type="GO" id="GO:0046872">
    <property type="term" value="F:metal ion binding"/>
    <property type="evidence" value="ECO:0007669"/>
    <property type="project" value="InterPro"/>
</dbReference>
<dbReference type="InterPro" id="IPR043938">
    <property type="entry name" value="Ligase_CoA_dom"/>
</dbReference>
<dbReference type="Pfam" id="PF13607">
    <property type="entry name" value="Succ_CoA_lig"/>
    <property type="match status" value="1"/>
</dbReference>
<keyword evidence="4" id="KW-1185">Reference proteome</keyword>
<evidence type="ECO:0000313" key="4">
    <source>
        <dbReference type="Proteomes" id="UP000612893"/>
    </source>
</evidence>
<dbReference type="RefSeq" id="WP_338204985.1">
    <property type="nucleotide sequence ID" value="NZ_JAEKNR010000231.1"/>
</dbReference>
<sequence length="692" mass="73605">MRLGGRDLDRLFHPTSVAVVGATADPSRVGARVLANLRRHHYLGRVFAVDRRAVPVDDLEVVPSIEALPLAPDVAVLAVSAQNCPQALDALGSLGTRNVVVLASGFEEVSDGGALLARKLGRSARRHGMNLVGPNSQGLWSLSASLVMAFGSETARSELVPGPVAVLSHSGSLGGAVATQLQDHAVGVSHMVSLGNETDLCLADYLEYLLDCDEVRVVACYVEGIREGPRLIRALRRANERNVDVVMLPAGLGGQARRTTRSHTGRMLTSAHLLFAVCRQHGALAVASVRELVEACRVLALSGTRLPARPGIGMLGISGGMLALMSDSCEREGLKLPRLRQETEGRLRTILPPFATVVNPVDVTGAVLEQQGLLSDAIDTIRADQGMDILVVGLDNRGYARVSELGAPSVAQRSATDKPLVEVLWQPAPLRDRSMERALAAAGVLVVDEPAEVGTTLRWLASRSTAEPDLDAYSGPTFHSGPQLEDWANQRRVLEGLGLTVPTGVTVQEPSDFTQADLDSLGYPVVVKPVPNLVQHKSDHGLVFMNLWTLSAVTQALRTLRERLPQTIPLLVQAQVSGVEVLIAARCDQDWGPVLTMGSGGVMAELMADSFSVSIPCAASQIAAGLASLKLGQRLAGYRGGAPADRRALVTFACRLQAFFLAHERLLKEVELNPVIVGSLGHGPYAVDFLAQ</sequence>
<dbReference type="SUPFAM" id="SSF56059">
    <property type="entry name" value="Glutathione synthetase ATP-binding domain-like"/>
    <property type="match status" value="1"/>
</dbReference>
<dbReference type="SUPFAM" id="SSF51735">
    <property type="entry name" value="NAD(P)-binding Rossmann-fold domains"/>
    <property type="match status" value="1"/>
</dbReference>
<keyword evidence="3" id="KW-0436">Ligase</keyword>
<dbReference type="PROSITE" id="PS50975">
    <property type="entry name" value="ATP_GRASP"/>
    <property type="match status" value="1"/>
</dbReference>
<feature type="domain" description="ATP-grasp" evidence="2">
    <location>
        <begin position="491"/>
        <end position="529"/>
    </location>
</feature>
<dbReference type="EMBL" id="JAEKNR010000231">
    <property type="protein sequence ID" value="MBJ7600981.1"/>
    <property type="molecule type" value="Genomic_DNA"/>
</dbReference>
<dbReference type="InterPro" id="IPR003781">
    <property type="entry name" value="CoA-bd"/>
</dbReference>
<dbReference type="PANTHER" id="PTHR42793">
    <property type="entry name" value="COA BINDING DOMAIN CONTAINING PROTEIN"/>
    <property type="match status" value="1"/>
</dbReference>
<keyword evidence="1" id="KW-0547">Nucleotide-binding</keyword>
<evidence type="ECO:0000259" key="2">
    <source>
        <dbReference type="PROSITE" id="PS50975"/>
    </source>
</evidence>
<dbReference type="Gene3D" id="3.30.1490.20">
    <property type="entry name" value="ATP-grasp fold, A domain"/>
    <property type="match status" value="1"/>
</dbReference>
<dbReference type="SMART" id="SM00881">
    <property type="entry name" value="CoA_binding"/>
    <property type="match status" value="1"/>
</dbReference>
<proteinExistence type="predicted"/>
<comment type="caution">
    <text evidence="3">The sequence shown here is derived from an EMBL/GenBank/DDBJ whole genome shotgun (WGS) entry which is preliminary data.</text>
</comment>
<evidence type="ECO:0000256" key="1">
    <source>
        <dbReference type="PROSITE-ProRule" id="PRU00409"/>
    </source>
</evidence>
<dbReference type="AlphaFoldDB" id="A0A934NA01"/>
<dbReference type="Gene3D" id="3.40.50.720">
    <property type="entry name" value="NAD(P)-binding Rossmann-like Domain"/>
    <property type="match status" value="1"/>
</dbReference>
<dbReference type="InterPro" id="IPR032875">
    <property type="entry name" value="Succ_CoA_lig_flav_dom"/>
</dbReference>
<dbReference type="Pfam" id="PF13549">
    <property type="entry name" value="ATP-grasp_5"/>
    <property type="match status" value="1"/>
</dbReference>
<dbReference type="Pfam" id="PF19045">
    <property type="entry name" value="Ligase_CoA_2"/>
    <property type="match status" value="1"/>
</dbReference>
<organism evidence="3 4">
    <name type="scientific">Candidatus Nephthysia bennettiae</name>
    <dbReference type="NCBI Taxonomy" id="3127016"/>
    <lineage>
        <taxon>Bacteria</taxon>
        <taxon>Bacillati</taxon>
        <taxon>Candidatus Dormiibacterota</taxon>
        <taxon>Candidatus Dormibacteria</taxon>
        <taxon>Candidatus Dormibacterales</taxon>
        <taxon>Candidatus Dormibacteraceae</taxon>
        <taxon>Candidatus Nephthysia</taxon>
    </lineage>
</organism>
<evidence type="ECO:0000313" key="3">
    <source>
        <dbReference type="EMBL" id="MBJ7600981.1"/>
    </source>
</evidence>
<dbReference type="Gene3D" id="3.40.50.261">
    <property type="entry name" value="Succinyl-CoA synthetase domains"/>
    <property type="match status" value="2"/>
</dbReference>
<accession>A0A934NA01</accession>
<dbReference type="InterPro" id="IPR013815">
    <property type="entry name" value="ATP_grasp_subdomain_1"/>
</dbReference>
<dbReference type="Proteomes" id="UP000612893">
    <property type="component" value="Unassembled WGS sequence"/>
</dbReference>
<gene>
    <name evidence="3" type="ORF">JF922_23290</name>
</gene>
<dbReference type="InterPro" id="IPR011761">
    <property type="entry name" value="ATP-grasp"/>
</dbReference>
<dbReference type="SUPFAM" id="SSF52210">
    <property type="entry name" value="Succinyl-CoA synthetase domains"/>
    <property type="match status" value="2"/>
</dbReference>
<dbReference type="GO" id="GO:0005524">
    <property type="term" value="F:ATP binding"/>
    <property type="evidence" value="ECO:0007669"/>
    <property type="project" value="UniProtKB-UniRule"/>
</dbReference>
<dbReference type="InterPro" id="IPR016102">
    <property type="entry name" value="Succinyl-CoA_synth-like"/>
</dbReference>